<keyword evidence="1" id="KW-0175">Coiled coil</keyword>
<evidence type="ECO:0000259" key="3">
    <source>
        <dbReference type="Pfam" id="PF02563"/>
    </source>
</evidence>
<feature type="compositionally biased region" description="Basic and acidic residues" evidence="2">
    <location>
        <begin position="168"/>
        <end position="177"/>
    </location>
</feature>
<dbReference type="Proteomes" id="UP000730739">
    <property type="component" value="Unassembled WGS sequence"/>
</dbReference>
<feature type="compositionally biased region" description="Low complexity" evidence="2">
    <location>
        <begin position="486"/>
        <end position="495"/>
    </location>
</feature>
<keyword evidence="5" id="KW-1185">Reference proteome</keyword>
<gene>
    <name evidence="4" type="ORF">J2Z31_005123</name>
</gene>
<comment type="caution">
    <text evidence="4">The sequence shown here is derived from an EMBL/GenBank/DDBJ whole genome shotgun (WGS) entry which is preliminary data.</text>
</comment>
<dbReference type="Pfam" id="PF02563">
    <property type="entry name" value="Poly_export"/>
    <property type="match status" value="1"/>
</dbReference>
<feature type="compositionally biased region" description="Basic and acidic residues" evidence="2">
    <location>
        <begin position="534"/>
        <end position="545"/>
    </location>
</feature>
<evidence type="ECO:0000313" key="4">
    <source>
        <dbReference type="EMBL" id="MBP2238586.1"/>
    </source>
</evidence>
<protein>
    <recommendedName>
        <fullName evidence="3">Polysaccharide export protein N-terminal domain-containing protein</fullName>
    </recommendedName>
</protein>
<organism evidence="4 5">
    <name type="scientific">Sinorhizobium kostiense</name>
    <dbReference type="NCBI Taxonomy" id="76747"/>
    <lineage>
        <taxon>Bacteria</taxon>
        <taxon>Pseudomonadati</taxon>
        <taxon>Pseudomonadota</taxon>
        <taxon>Alphaproteobacteria</taxon>
        <taxon>Hyphomicrobiales</taxon>
        <taxon>Rhizobiaceae</taxon>
        <taxon>Sinorhizobium/Ensifer group</taxon>
        <taxon>Sinorhizobium</taxon>
    </lineage>
</organism>
<feature type="compositionally biased region" description="Basic and acidic residues" evidence="2">
    <location>
        <begin position="496"/>
        <end position="513"/>
    </location>
</feature>
<dbReference type="Gene3D" id="3.30.1950.10">
    <property type="entry name" value="wza like domain"/>
    <property type="match status" value="1"/>
</dbReference>
<evidence type="ECO:0000256" key="2">
    <source>
        <dbReference type="SAM" id="MobiDB-lite"/>
    </source>
</evidence>
<feature type="region of interest" description="Disordered" evidence="2">
    <location>
        <begin position="136"/>
        <end position="177"/>
    </location>
</feature>
<dbReference type="RefSeq" id="WP_209605740.1">
    <property type="nucleotide sequence ID" value="NZ_JAGILA010000008.1"/>
</dbReference>
<reference evidence="4 5" key="1">
    <citation type="submission" date="2021-03" db="EMBL/GenBank/DDBJ databases">
        <title>Genomic Encyclopedia of Type Strains, Phase IV (KMG-IV): sequencing the most valuable type-strain genomes for metagenomic binning, comparative biology and taxonomic classification.</title>
        <authorList>
            <person name="Goeker M."/>
        </authorList>
    </citation>
    <scope>NUCLEOTIDE SEQUENCE [LARGE SCALE GENOMIC DNA]</scope>
    <source>
        <strain evidence="4 5">DSM 13372</strain>
    </source>
</reference>
<dbReference type="InterPro" id="IPR003715">
    <property type="entry name" value="Poly_export_N"/>
</dbReference>
<feature type="region of interest" description="Disordered" evidence="2">
    <location>
        <begin position="484"/>
        <end position="582"/>
    </location>
</feature>
<proteinExistence type="predicted"/>
<feature type="domain" description="Polysaccharide export protein N-terminal" evidence="3">
    <location>
        <begin position="61"/>
        <end position="132"/>
    </location>
</feature>
<dbReference type="EMBL" id="JAGILA010000008">
    <property type="protein sequence ID" value="MBP2238586.1"/>
    <property type="molecule type" value="Genomic_DNA"/>
</dbReference>
<feature type="compositionally biased region" description="Basic and acidic residues" evidence="2">
    <location>
        <begin position="554"/>
        <end position="576"/>
    </location>
</feature>
<feature type="coiled-coil region" evidence="1">
    <location>
        <begin position="239"/>
        <end position="290"/>
    </location>
</feature>
<evidence type="ECO:0000256" key="1">
    <source>
        <dbReference type="SAM" id="Coils"/>
    </source>
</evidence>
<sequence>MDRVNSPEATCDRPAFFRSDGRTAAVPCHRSRQTSFGAMLRLVPFCLIMMLLGSPANGETATDDKLAPQDTVEISVSGWHTLLGGVAEARLLNDAFTIGASGTVELPVIGRVTAAGLSERELAKLIADLLQARSGSDQRPVTKVQRREPAAEVPSSPATTRVDGPRPATEHPGYERSRVDALLSDLAAARKELDKARGEARAVRQAARDAAAGRDRRLAAERQRVAAVTEQLNAARSGLAAAKTRLEQEANTARDLDAAVAKVNEARQLATRERAKSAELESKLLAARKELDAFRGGALLAGREREEILRSDLAVAKGDLEATRRAADDGRAQARAAAAMAAEQGRALANERRRAEGLARELGIVRREFERLAATTDAAMQSKAAALRARNAAEASLADATQALEVARQKLSGHERALAIARRSALEARAELRAAKQAALQAGALAELAASRAGEALDLEREKARALARDLEIARQERDAAMKELAASSAAQSQALEERDNLNGRRPALERGGGDVSKQKARPRKASTGQEQSGRADDRASEHARPVARKQKKPVRDRGAADIRKVELAKPPRPDRSVPIVLPDSLLPRQSPIRGLW</sequence>
<accession>A0ABS4R875</accession>
<name>A0ABS4R875_9HYPH</name>
<feature type="coiled-coil region" evidence="1">
    <location>
        <begin position="179"/>
        <end position="206"/>
    </location>
</feature>
<evidence type="ECO:0000313" key="5">
    <source>
        <dbReference type="Proteomes" id="UP000730739"/>
    </source>
</evidence>